<sequence>TVWIDLSDSQQGTLASTLIGHHLFLNNAEVLIKGAKAHTSTPQCQHCWHWGHTTDMCCCPVACCPICTSPHSKASHCQLTGCYHGNPKAKPPVPPTPADVSCPHIHACLNCSTKHAADDHHCPYWRHCFNWSWIQ</sequence>
<reference evidence="1" key="1">
    <citation type="submission" date="2020-11" db="EMBL/GenBank/DDBJ databases">
        <authorList>
            <consortium name="DOE Joint Genome Institute"/>
            <person name="Ahrendt S."/>
            <person name="Riley R."/>
            <person name="Andreopoulos W."/>
            <person name="Labutti K."/>
            <person name="Pangilinan J."/>
            <person name="Ruiz-Duenas F.J."/>
            <person name="Barrasa J.M."/>
            <person name="Sanchez-Garcia M."/>
            <person name="Camarero S."/>
            <person name="Miyauchi S."/>
            <person name="Serrano A."/>
            <person name="Linde D."/>
            <person name="Babiker R."/>
            <person name="Drula E."/>
            <person name="Ayuso-Fernandez I."/>
            <person name="Pacheco R."/>
            <person name="Padilla G."/>
            <person name="Ferreira P."/>
            <person name="Barriuso J."/>
            <person name="Kellner H."/>
            <person name="Castanera R."/>
            <person name="Alfaro M."/>
            <person name="Ramirez L."/>
            <person name="Pisabarro A.G."/>
            <person name="Kuo A."/>
            <person name="Tritt A."/>
            <person name="Lipzen A."/>
            <person name="He G."/>
            <person name="Yan M."/>
            <person name="Ng V."/>
            <person name="Cullen D."/>
            <person name="Martin F."/>
            <person name="Rosso M.-N."/>
            <person name="Henrissat B."/>
            <person name="Hibbett D."/>
            <person name="Martinez A.T."/>
            <person name="Grigoriev I.V."/>
        </authorList>
    </citation>
    <scope>NUCLEOTIDE SEQUENCE</scope>
    <source>
        <strain evidence="1">MF-IS2</strain>
    </source>
</reference>
<dbReference type="Proteomes" id="UP000807342">
    <property type="component" value="Unassembled WGS sequence"/>
</dbReference>
<organism evidence="1 2">
    <name type="scientific">Macrolepiota fuliginosa MF-IS2</name>
    <dbReference type="NCBI Taxonomy" id="1400762"/>
    <lineage>
        <taxon>Eukaryota</taxon>
        <taxon>Fungi</taxon>
        <taxon>Dikarya</taxon>
        <taxon>Basidiomycota</taxon>
        <taxon>Agaricomycotina</taxon>
        <taxon>Agaricomycetes</taxon>
        <taxon>Agaricomycetidae</taxon>
        <taxon>Agaricales</taxon>
        <taxon>Agaricineae</taxon>
        <taxon>Agaricaceae</taxon>
        <taxon>Macrolepiota</taxon>
    </lineage>
</organism>
<proteinExistence type="predicted"/>
<name>A0A9P6BZ46_9AGAR</name>
<evidence type="ECO:0000313" key="2">
    <source>
        <dbReference type="Proteomes" id="UP000807342"/>
    </source>
</evidence>
<feature type="non-terminal residue" evidence="1">
    <location>
        <position position="135"/>
    </location>
</feature>
<dbReference type="EMBL" id="MU151509">
    <property type="protein sequence ID" value="KAF9443185.1"/>
    <property type="molecule type" value="Genomic_DNA"/>
</dbReference>
<feature type="non-terminal residue" evidence="1">
    <location>
        <position position="1"/>
    </location>
</feature>
<comment type="caution">
    <text evidence="1">The sequence shown here is derived from an EMBL/GenBank/DDBJ whole genome shotgun (WGS) entry which is preliminary data.</text>
</comment>
<dbReference type="AlphaFoldDB" id="A0A9P6BZ46"/>
<accession>A0A9P6BZ46</accession>
<dbReference type="OrthoDB" id="2997340at2759"/>
<evidence type="ECO:0000313" key="1">
    <source>
        <dbReference type="EMBL" id="KAF9443185.1"/>
    </source>
</evidence>
<gene>
    <name evidence="1" type="ORF">P691DRAFT_623092</name>
</gene>
<protein>
    <submittedName>
        <fullName evidence="1">Gag-like protein</fullName>
    </submittedName>
</protein>
<keyword evidence="2" id="KW-1185">Reference proteome</keyword>